<feature type="compositionally biased region" description="Polar residues" evidence="1">
    <location>
        <begin position="30"/>
        <end position="39"/>
    </location>
</feature>
<protein>
    <submittedName>
        <fullName evidence="2">Uncharacterized protein</fullName>
    </submittedName>
</protein>
<dbReference type="Proteomes" id="UP000018348">
    <property type="component" value="Unassembled WGS sequence"/>
</dbReference>
<comment type="caution">
    <text evidence="2">The sequence shown here is derived from an EMBL/GenBank/DDBJ whole genome shotgun (WGS) entry which is preliminary data.</text>
</comment>
<dbReference type="AlphaFoldDB" id="T2ICH2"/>
<organism evidence="2 3">
    <name type="scientific">Crocosphaera watsonii WH 8502</name>
    <dbReference type="NCBI Taxonomy" id="423474"/>
    <lineage>
        <taxon>Bacteria</taxon>
        <taxon>Bacillati</taxon>
        <taxon>Cyanobacteriota</taxon>
        <taxon>Cyanophyceae</taxon>
        <taxon>Oscillatoriophycideae</taxon>
        <taxon>Chroococcales</taxon>
        <taxon>Aphanothecaceae</taxon>
        <taxon>Crocosphaera</taxon>
    </lineage>
</organism>
<dbReference type="EMBL" id="CAQK01000426">
    <property type="protein sequence ID" value="CCQ51211.1"/>
    <property type="molecule type" value="Genomic_DNA"/>
</dbReference>
<reference evidence="2 3" key="2">
    <citation type="submission" date="2013-09" db="EMBL/GenBank/DDBJ databases">
        <title>Whole genome comparison of six Crocosphaera watsonii strains with differing phenotypes.</title>
        <authorList>
            <person name="Bench S.R."/>
            <person name="Heller P."/>
            <person name="Frank I."/>
            <person name="Arciniega M."/>
            <person name="Shilova I.N."/>
            <person name="Zehr J.P."/>
        </authorList>
    </citation>
    <scope>NUCLEOTIDE SEQUENCE [LARGE SCALE GENOMIC DNA]</scope>
    <source>
        <strain evidence="2 3">WH 8502</strain>
    </source>
</reference>
<evidence type="ECO:0000313" key="2">
    <source>
        <dbReference type="EMBL" id="CCQ51211.1"/>
    </source>
</evidence>
<accession>T2ICH2</accession>
<evidence type="ECO:0000313" key="3">
    <source>
        <dbReference type="Proteomes" id="UP000018348"/>
    </source>
</evidence>
<proteinExistence type="predicted"/>
<reference evidence="2 3" key="1">
    <citation type="submission" date="2013-01" db="EMBL/GenBank/DDBJ databases">
        <authorList>
            <person name="Bench S."/>
        </authorList>
    </citation>
    <scope>NUCLEOTIDE SEQUENCE [LARGE SCALE GENOMIC DNA]</scope>
    <source>
        <strain evidence="2 3">WH 8502</strain>
    </source>
</reference>
<sequence>MIASVGYTADLTDYNLSLDDTPSAIEVNGEQMTSGQGKTDGTDEVDLVPAGS</sequence>
<evidence type="ECO:0000256" key="1">
    <source>
        <dbReference type="SAM" id="MobiDB-lite"/>
    </source>
</evidence>
<name>T2ICH2_CROWT</name>
<feature type="region of interest" description="Disordered" evidence="1">
    <location>
        <begin position="29"/>
        <end position="52"/>
    </location>
</feature>
<gene>
    <name evidence="2" type="ORF">CWATWH8502_1187</name>
</gene>